<evidence type="ECO:0000313" key="13">
    <source>
        <dbReference type="Proteomes" id="UP000734218"/>
    </source>
</evidence>
<evidence type="ECO:0000256" key="1">
    <source>
        <dbReference type="ARBA" id="ARBA00006219"/>
    </source>
</evidence>
<dbReference type="InterPro" id="IPR011009">
    <property type="entry name" value="Kinase-like_dom_sf"/>
</dbReference>
<sequence length="270" mass="29862">MVADDDAREVPSAPPELLARLPEARLQGRWSRDLVGESGASVYRLHNNGAADLYLKQGRGRFAGDVTDELVRLAWLGGKMPVPDIVHFRADADKAMLLTTAMPGRTAYQLLEEGAGPDLVDALAEPMRRLHAIPVDSCPFTADHGHRLSLARKRIDAGLVEEDDFDEERAGWSAEQVWDELTAMLPLPMERAVTHGDFSLDNLLIEGGRVVGCIDLGRVGVADPYQDLAILWNCLGEFGPAYQDRLFSAYGIDAPDEDRLRFHLMLDELF</sequence>
<protein>
    <recommendedName>
        <fullName evidence="3">Aminoglycoside 3'-phosphotransferase</fullName>
        <ecNumber evidence="2">2.7.1.95</ecNumber>
    </recommendedName>
</protein>
<feature type="domain" description="Aminoglycoside phosphotransferase" evidence="11">
    <location>
        <begin position="40"/>
        <end position="262"/>
    </location>
</feature>
<evidence type="ECO:0000256" key="2">
    <source>
        <dbReference type="ARBA" id="ARBA00012193"/>
    </source>
</evidence>
<evidence type="ECO:0000256" key="10">
    <source>
        <dbReference type="PIRNR" id="PIRNR000706"/>
    </source>
</evidence>
<dbReference type="PIRSF" id="PIRSF000706">
    <property type="entry name" value="Kanamycin_kin"/>
    <property type="match status" value="1"/>
</dbReference>
<keyword evidence="5 10" id="KW-0547">Nucleotide-binding</keyword>
<keyword evidence="7 10" id="KW-0067">ATP-binding</keyword>
<evidence type="ECO:0000259" key="11">
    <source>
        <dbReference type="Pfam" id="PF01636"/>
    </source>
</evidence>
<dbReference type="Proteomes" id="UP000734218">
    <property type="component" value="Unassembled WGS sequence"/>
</dbReference>
<comment type="caution">
    <text evidence="12">The sequence shown here is derived from an EMBL/GenBank/DDBJ whole genome shotgun (WGS) entry which is preliminary data.</text>
</comment>
<keyword evidence="4 10" id="KW-0808">Transferase</keyword>
<keyword evidence="8 10" id="KW-0046">Antibiotic resistance</keyword>
<comment type="similarity">
    <text evidence="1 10">Belongs to the aminoglycoside phosphotransferase family.</text>
</comment>
<dbReference type="NCBIfam" id="NF033068">
    <property type="entry name" value="APH_3p"/>
    <property type="match status" value="1"/>
</dbReference>
<dbReference type="EMBL" id="JAATJE010000001">
    <property type="protein sequence ID" value="NJC33525.1"/>
    <property type="molecule type" value="Genomic_DNA"/>
</dbReference>
<dbReference type="PANTHER" id="PTHR21310">
    <property type="entry name" value="AMINOGLYCOSIDE PHOSPHOTRANSFERASE-RELATED-RELATED"/>
    <property type="match status" value="1"/>
</dbReference>
<dbReference type="GO" id="GO:0008910">
    <property type="term" value="F:kanamycin kinase activity"/>
    <property type="evidence" value="ECO:0007669"/>
    <property type="project" value="UniProtKB-EC"/>
</dbReference>
<comment type="catalytic activity">
    <reaction evidence="9">
        <text>kanamycin A + ATP = kanamycin 3'-phosphate + ADP + H(+)</text>
        <dbReference type="Rhea" id="RHEA:24256"/>
        <dbReference type="ChEBI" id="CHEBI:15378"/>
        <dbReference type="ChEBI" id="CHEBI:30616"/>
        <dbReference type="ChEBI" id="CHEBI:57909"/>
        <dbReference type="ChEBI" id="CHEBI:58214"/>
        <dbReference type="ChEBI" id="CHEBI:456216"/>
        <dbReference type="EC" id="2.7.1.95"/>
    </reaction>
</comment>
<dbReference type="Gene3D" id="3.90.1200.10">
    <property type="match status" value="1"/>
</dbReference>
<dbReference type="Gene3D" id="3.30.200.20">
    <property type="entry name" value="Phosphorylase Kinase, domain 1"/>
    <property type="match status" value="1"/>
</dbReference>
<proteinExistence type="inferred from homology"/>
<dbReference type="EC" id="2.7.1.95" evidence="2"/>
<evidence type="ECO:0000256" key="9">
    <source>
        <dbReference type="ARBA" id="ARBA00048925"/>
    </source>
</evidence>
<accession>A0ABX0XJV4</accession>
<dbReference type="Pfam" id="PF01636">
    <property type="entry name" value="APH"/>
    <property type="match status" value="1"/>
</dbReference>
<organism evidence="12 13">
    <name type="scientific">Sphingomonas jejuensis</name>
    <dbReference type="NCBI Taxonomy" id="904715"/>
    <lineage>
        <taxon>Bacteria</taxon>
        <taxon>Pseudomonadati</taxon>
        <taxon>Pseudomonadota</taxon>
        <taxon>Alphaproteobacteria</taxon>
        <taxon>Sphingomonadales</taxon>
        <taxon>Sphingomonadaceae</taxon>
        <taxon>Sphingomonas</taxon>
    </lineage>
</organism>
<evidence type="ECO:0000256" key="5">
    <source>
        <dbReference type="ARBA" id="ARBA00022741"/>
    </source>
</evidence>
<evidence type="ECO:0000256" key="4">
    <source>
        <dbReference type="ARBA" id="ARBA00022679"/>
    </source>
</evidence>
<evidence type="ECO:0000256" key="8">
    <source>
        <dbReference type="ARBA" id="ARBA00023251"/>
    </source>
</evidence>
<dbReference type="SUPFAM" id="SSF56112">
    <property type="entry name" value="Protein kinase-like (PK-like)"/>
    <property type="match status" value="1"/>
</dbReference>
<evidence type="ECO:0000256" key="7">
    <source>
        <dbReference type="ARBA" id="ARBA00022840"/>
    </source>
</evidence>
<dbReference type="PANTHER" id="PTHR21310:SF41">
    <property type="entry name" value="3'-PHOSPHOTRANSFERASE, PUTATIVE-RELATED"/>
    <property type="match status" value="1"/>
</dbReference>
<dbReference type="InterPro" id="IPR024165">
    <property type="entry name" value="Kan/Strep_kinase"/>
</dbReference>
<evidence type="ECO:0000313" key="12">
    <source>
        <dbReference type="EMBL" id="NJC33525.1"/>
    </source>
</evidence>
<keyword evidence="6 10" id="KW-0418">Kinase</keyword>
<dbReference type="CDD" id="cd05150">
    <property type="entry name" value="APH"/>
    <property type="match status" value="1"/>
</dbReference>
<dbReference type="RefSeq" id="WP_167953503.1">
    <property type="nucleotide sequence ID" value="NZ_JAATJE010000001.1"/>
</dbReference>
<keyword evidence="13" id="KW-1185">Reference proteome</keyword>
<reference evidence="12 13" key="1">
    <citation type="submission" date="2020-03" db="EMBL/GenBank/DDBJ databases">
        <title>Genomic Encyclopedia of Type Strains, Phase IV (KMG-IV): sequencing the most valuable type-strain genomes for metagenomic binning, comparative biology and taxonomic classification.</title>
        <authorList>
            <person name="Goeker M."/>
        </authorList>
    </citation>
    <scope>NUCLEOTIDE SEQUENCE [LARGE SCALE GENOMIC DNA]</scope>
    <source>
        <strain evidence="12 13">DSM 27651</strain>
    </source>
</reference>
<dbReference type="InterPro" id="IPR051678">
    <property type="entry name" value="AGP_Transferase"/>
</dbReference>
<evidence type="ECO:0000256" key="3">
    <source>
        <dbReference type="ARBA" id="ARBA00017903"/>
    </source>
</evidence>
<dbReference type="InterPro" id="IPR002575">
    <property type="entry name" value="Aminoglycoside_PTrfase"/>
</dbReference>
<evidence type="ECO:0000256" key="6">
    <source>
        <dbReference type="ARBA" id="ARBA00022777"/>
    </source>
</evidence>
<name>A0ABX0XJV4_9SPHN</name>
<gene>
    <name evidence="12" type="ORF">GGR88_000999</name>
</gene>